<organism evidence="6 7">
    <name type="scientific">Pristionchus fissidentatus</name>
    <dbReference type="NCBI Taxonomy" id="1538716"/>
    <lineage>
        <taxon>Eukaryota</taxon>
        <taxon>Metazoa</taxon>
        <taxon>Ecdysozoa</taxon>
        <taxon>Nematoda</taxon>
        <taxon>Chromadorea</taxon>
        <taxon>Rhabditida</taxon>
        <taxon>Rhabditina</taxon>
        <taxon>Diplogasteromorpha</taxon>
        <taxon>Diplogasteroidea</taxon>
        <taxon>Neodiplogasteridae</taxon>
        <taxon>Pristionchus</taxon>
    </lineage>
</organism>
<dbReference type="GO" id="GO:0005737">
    <property type="term" value="C:cytoplasm"/>
    <property type="evidence" value="ECO:0007669"/>
    <property type="project" value="TreeGrafter"/>
</dbReference>
<accession>A0AAV5W8Y8</accession>
<dbReference type="InterPro" id="IPR029021">
    <property type="entry name" value="Prot-tyrosine_phosphatase-like"/>
</dbReference>
<gene>
    <name evidence="6" type="ORF">PFISCL1PPCAC_19613</name>
</gene>
<sequence length="237" mass="26751">LSLSLSPFSQLLPSFQRSLHFSPPAMATFHVNPSYARIDQILPHLFISGVTALSPSILDEHGITYIINATNEVPNLRCLSHIARHKLWLDDTPETLIYNQLEETANQIACLLSEGHSVLIHCLAGVSRSASLVLAYLTKYHTRSLEKAFQLMQDIRPLVRPNIGFWRQLIQFESDLTGLPSSIRLVRVEDQEEEYLPHVYLQPQEDAAKIIRRSSSGRSGKFRPVLDTLPEMLDTVA</sequence>
<evidence type="ECO:0000256" key="1">
    <source>
        <dbReference type="ARBA" id="ARBA00008601"/>
    </source>
</evidence>
<keyword evidence="2" id="KW-0378">Hydrolase</keyword>
<evidence type="ECO:0000259" key="4">
    <source>
        <dbReference type="PROSITE" id="PS50054"/>
    </source>
</evidence>
<evidence type="ECO:0000313" key="7">
    <source>
        <dbReference type="Proteomes" id="UP001432322"/>
    </source>
</evidence>
<evidence type="ECO:0000259" key="5">
    <source>
        <dbReference type="PROSITE" id="PS50056"/>
    </source>
</evidence>
<comment type="similarity">
    <text evidence="1">Belongs to the protein-tyrosine phosphatase family. Non-receptor class dual specificity subfamily.</text>
</comment>
<protein>
    <recommendedName>
        <fullName evidence="8">Protein-tyrosine-phosphatase</fullName>
    </recommendedName>
</protein>
<dbReference type="PANTHER" id="PTHR45961:SF9">
    <property type="entry name" value="DUAL SPECIFICITY PROTEIN PHOSPHATASE 14"/>
    <property type="match status" value="1"/>
</dbReference>
<evidence type="ECO:0000256" key="2">
    <source>
        <dbReference type="ARBA" id="ARBA00022801"/>
    </source>
</evidence>
<dbReference type="PANTHER" id="PTHR45961">
    <property type="entry name" value="IP21249P"/>
    <property type="match status" value="1"/>
</dbReference>
<dbReference type="AlphaFoldDB" id="A0AAV5W8Y8"/>
<dbReference type="InterPro" id="IPR016130">
    <property type="entry name" value="Tyr_Pase_AS"/>
</dbReference>
<dbReference type="PROSITE" id="PS50054">
    <property type="entry name" value="TYR_PHOSPHATASE_DUAL"/>
    <property type="match status" value="1"/>
</dbReference>
<evidence type="ECO:0008006" key="8">
    <source>
        <dbReference type="Google" id="ProtNLM"/>
    </source>
</evidence>
<dbReference type="Gene3D" id="3.90.190.10">
    <property type="entry name" value="Protein tyrosine phosphatase superfamily"/>
    <property type="match status" value="1"/>
</dbReference>
<keyword evidence="3" id="KW-0904">Protein phosphatase</keyword>
<evidence type="ECO:0000256" key="3">
    <source>
        <dbReference type="ARBA" id="ARBA00022912"/>
    </source>
</evidence>
<dbReference type="PROSITE" id="PS50056">
    <property type="entry name" value="TYR_PHOSPHATASE_2"/>
    <property type="match status" value="1"/>
</dbReference>
<reference evidence="6" key="1">
    <citation type="submission" date="2023-10" db="EMBL/GenBank/DDBJ databases">
        <title>Genome assembly of Pristionchus species.</title>
        <authorList>
            <person name="Yoshida K."/>
            <person name="Sommer R.J."/>
        </authorList>
    </citation>
    <scope>NUCLEOTIDE SEQUENCE</scope>
    <source>
        <strain evidence="6">RS5133</strain>
    </source>
</reference>
<dbReference type="EMBL" id="BTSY01000005">
    <property type="protein sequence ID" value="GMT28316.1"/>
    <property type="molecule type" value="Genomic_DNA"/>
</dbReference>
<dbReference type="GO" id="GO:0004721">
    <property type="term" value="F:phosphoprotein phosphatase activity"/>
    <property type="evidence" value="ECO:0007669"/>
    <property type="project" value="UniProtKB-KW"/>
</dbReference>
<feature type="domain" description="Tyrosine-protein phosphatase" evidence="4">
    <location>
        <begin position="32"/>
        <end position="178"/>
    </location>
</feature>
<dbReference type="CDD" id="cd14514">
    <property type="entry name" value="DUSP14-like"/>
    <property type="match status" value="1"/>
</dbReference>
<name>A0AAV5W8Y8_9BILA</name>
<dbReference type="InterPro" id="IPR000340">
    <property type="entry name" value="Dual-sp_phosphatase_cat-dom"/>
</dbReference>
<dbReference type="InterPro" id="IPR052103">
    <property type="entry name" value="Dual_spec_Phospatases"/>
</dbReference>
<proteinExistence type="inferred from homology"/>
<feature type="domain" description="Tyrosine specific protein phosphatases" evidence="5">
    <location>
        <begin position="95"/>
        <end position="157"/>
    </location>
</feature>
<dbReference type="SUPFAM" id="SSF52799">
    <property type="entry name" value="(Phosphotyrosine protein) phosphatases II"/>
    <property type="match status" value="1"/>
</dbReference>
<dbReference type="Proteomes" id="UP001432322">
    <property type="component" value="Unassembled WGS sequence"/>
</dbReference>
<dbReference type="SMART" id="SM00195">
    <property type="entry name" value="DSPc"/>
    <property type="match status" value="1"/>
</dbReference>
<feature type="non-terminal residue" evidence="6">
    <location>
        <position position="1"/>
    </location>
</feature>
<comment type="caution">
    <text evidence="6">The sequence shown here is derived from an EMBL/GenBank/DDBJ whole genome shotgun (WGS) entry which is preliminary data.</text>
</comment>
<dbReference type="Pfam" id="PF00782">
    <property type="entry name" value="DSPc"/>
    <property type="match status" value="1"/>
</dbReference>
<evidence type="ECO:0000313" key="6">
    <source>
        <dbReference type="EMBL" id="GMT28316.1"/>
    </source>
</evidence>
<dbReference type="PROSITE" id="PS00383">
    <property type="entry name" value="TYR_PHOSPHATASE_1"/>
    <property type="match status" value="1"/>
</dbReference>
<keyword evidence="7" id="KW-1185">Reference proteome</keyword>
<dbReference type="InterPro" id="IPR000387">
    <property type="entry name" value="Tyr_Pase_dom"/>
</dbReference>
<dbReference type="InterPro" id="IPR020422">
    <property type="entry name" value="TYR_PHOSPHATASE_DUAL_dom"/>
</dbReference>